<dbReference type="Proteomes" id="UP000646749">
    <property type="component" value="Unassembled WGS sequence"/>
</dbReference>
<feature type="region of interest" description="Disordered" evidence="1">
    <location>
        <begin position="1"/>
        <end position="22"/>
    </location>
</feature>
<dbReference type="InterPro" id="IPR001173">
    <property type="entry name" value="Glyco_trans_2-like"/>
</dbReference>
<dbReference type="PANTHER" id="PTHR43179">
    <property type="entry name" value="RHAMNOSYLTRANSFERASE WBBL"/>
    <property type="match status" value="1"/>
</dbReference>
<feature type="domain" description="Glycosyltransferase 2-like" evidence="2">
    <location>
        <begin position="31"/>
        <end position="148"/>
    </location>
</feature>
<accession>A0ABQ4E1D4</accession>
<reference evidence="3 4" key="1">
    <citation type="submission" date="2021-01" db="EMBL/GenBank/DDBJ databases">
        <title>Whole genome shotgun sequence of Plantactinospora endophytica NBRC 110450.</title>
        <authorList>
            <person name="Komaki H."/>
            <person name="Tamura T."/>
        </authorList>
    </citation>
    <scope>NUCLEOTIDE SEQUENCE [LARGE SCALE GENOMIC DNA]</scope>
    <source>
        <strain evidence="3 4">NBRC 110450</strain>
    </source>
</reference>
<feature type="compositionally biased region" description="Low complexity" evidence="1">
    <location>
        <begin position="8"/>
        <end position="22"/>
    </location>
</feature>
<organism evidence="3 4">
    <name type="scientific">Plantactinospora endophytica</name>
    <dbReference type="NCBI Taxonomy" id="673535"/>
    <lineage>
        <taxon>Bacteria</taxon>
        <taxon>Bacillati</taxon>
        <taxon>Actinomycetota</taxon>
        <taxon>Actinomycetes</taxon>
        <taxon>Micromonosporales</taxon>
        <taxon>Micromonosporaceae</taxon>
        <taxon>Plantactinospora</taxon>
    </lineage>
</organism>
<evidence type="ECO:0000259" key="2">
    <source>
        <dbReference type="Pfam" id="PF00535"/>
    </source>
</evidence>
<evidence type="ECO:0000313" key="4">
    <source>
        <dbReference type="Proteomes" id="UP000646749"/>
    </source>
</evidence>
<dbReference type="Gene3D" id="3.90.550.10">
    <property type="entry name" value="Spore Coat Polysaccharide Biosynthesis Protein SpsA, Chain A"/>
    <property type="match status" value="1"/>
</dbReference>
<dbReference type="PANTHER" id="PTHR43179:SF7">
    <property type="entry name" value="RHAMNOSYLTRANSFERASE WBBL"/>
    <property type="match status" value="1"/>
</dbReference>
<evidence type="ECO:0000256" key="1">
    <source>
        <dbReference type="SAM" id="MobiDB-lite"/>
    </source>
</evidence>
<keyword evidence="4" id="KW-1185">Reference proteome</keyword>
<dbReference type="CDD" id="cd04186">
    <property type="entry name" value="GT_2_like_c"/>
    <property type="match status" value="1"/>
</dbReference>
<sequence>MTARAGYGATRPSGPGPAGAAVPPSGTVATAVLVTYNSARHIAAALTPLLRAGLAVRVVDNASQDGTVALLAREFPDVEVTANRRNVGFAAAVNQALAGCESEVVLLVNPDCVLPVGAAWALLGYLDGHPEVGVVGPRLVDAAGRVAISAHPFENLTSVLLSRFGGSLVPVPLRRLVSGGRRRSAYDACRAPSGPVSVDWLSGACLAVRRSLLTEVGGLDENYFMYYEDEELCLQVHRRGADVVLLPAVSATHTGGGSSADPNWIWPHLYRSMLHFFARHRRSTYQAVRLAVLLRALLGIGLAAVRLTVSPRSGTARARAWYSVARTAATATSTAPERQPACTS</sequence>
<dbReference type="EMBL" id="BONW01000016">
    <property type="protein sequence ID" value="GIG88508.1"/>
    <property type="molecule type" value="Genomic_DNA"/>
</dbReference>
<dbReference type="InterPro" id="IPR029044">
    <property type="entry name" value="Nucleotide-diphossugar_trans"/>
</dbReference>
<protein>
    <recommendedName>
        <fullName evidence="2">Glycosyltransferase 2-like domain-containing protein</fullName>
    </recommendedName>
</protein>
<comment type="caution">
    <text evidence="3">The sequence shown here is derived from an EMBL/GenBank/DDBJ whole genome shotgun (WGS) entry which is preliminary data.</text>
</comment>
<gene>
    <name evidence="3" type="ORF">Pen02_34440</name>
</gene>
<dbReference type="SUPFAM" id="SSF53448">
    <property type="entry name" value="Nucleotide-diphospho-sugar transferases"/>
    <property type="match status" value="1"/>
</dbReference>
<dbReference type="Pfam" id="PF00535">
    <property type="entry name" value="Glycos_transf_2"/>
    <property type="match status" value="1"/>
</dbReference>
<dbReference type="RefSeq" id="WP_203867025.1">
    <property type="nucleotide sequence ID" value="NZ_BONW01000016.1"/>
</dbReference>
<name>A0ABQ4E1D4_9ACTN</name>
<proteinExistence type="predicted"/>
<evidence type="ECO:0000313" key="3">
    <source>
        <dbReference type="EMBL" id="GIG88508.1"/>
    </source>
</evidence>